<organism evidence="1 2">
    <name type="scientific">Cladorrhinum samala</name>
    <dbReference type="NCBI Taxonomy" id="585594"/>
    <lineage>
        <taxon>Eukaryota</taxon>
        <taxon>Fungi</taxon>
        <taxon>Dikarya</taxon>
        <taxon>Ascomycota</taxon>
        <taxon>Pezizomycotina</taxon>
        <taxon>Sordariomycetes</taxon>
        <taxon>Sordariomycetidae</taxon>
        <taxon>Sordariales</taxon>
        <taxon>Podosporaceae</taxon>
        <taxon>Cladorrhinum</taxon>
    </lineage>
</organism>
<keyword evidence="2" id="KW-1185">Reference proteome</keyword>
<reference evidence="1" key="1">
    <citation type="journal article" date="2023" name="Mol. Phylogenet. Evol.">
        <title>Genome-scale phylogeny and comparative genomics of the fungal order Sordariales.</title>
        <authorList>
            <person name="Hensen N."/>
            <person name="Bonometti L."/>
            <person name="Westerberg I."/>
            <person name="Brannstrom I.O."/>
            <person name="Guillou S."/>
            <person name="Cros-Aarteil S."/>
            <person name="Calhoun S."/>
            <person name="Haridas S."/>
            <person name="Kuo A."/>
            <person name="Mondo S."/>
            <person name="Pangilinan J."/>
            <person name="Riley R."/>
            <person name="LaButti K."/>
            <person name="Andreopoulos B."/>
            <person name="Lipzen A."/>
            <person name="Chen C."/>
            <person name="Yan M."/>
            <person name="Daum C."/>
            <person name="Ng V."/>
            <person name="Clum A."/>
            <person name="Steindorff A."/>
            <person name="Ohm R.A."/>
            <person name="Martin F."/>
            <person name="Silar P."/>
            <person name="Natvig D.O."/>
            <person name="Lalanne C."/>
            <person name="Gautier V."/>
            <person name="Ament-Velasquez S.L."/>
            <person name="Kruys A."/>
            <person name="Hutchinson M.I."/>
            <person name="Powell A.J."/>
            <person name="Barry K."/>
            <person name="Miller A.N."/>
            <person name="Grigoriev I.V."/>
            <person name="Debuchy R."/>
            <person name="Gladieux P."/>
            <person name="Hiltunen Thoren M."/>
            <person name="Johannesson H."/>
        </authorList>
    </citation>
    <scope>NUCLEOTIDE SEQUENCE</scope>
    <source>
        <strain evidence="1">PSN324</strain>
    </source>
</reference>
<dbReference type="PANTHER" id="PTHR47381">
    <property type="entry name" value="ALPHA/BETA-HYDROLASES SUPERFAMILY PROTEIN"/>
    <property type="match status" value="1"/>
</dbReference>
<reference evidence="1" key="2">
    <citation type="submission" date="2023-06" db="EMBL/GenBank/DDBJ databases">
        <authorList>
            <consortium name="Lawrence Berkeley National Laboratory"/>
            <person name="Mondo S.J."/>
            <person name="Hensen N."/>
            <person name="Bonometti L."/>
            <person name="Westerberg I."/>
            <person name="Brannstrom I.O."/>
            <person name="Guillou S."/>
            <person name="Cros-Aarteil S."/>
            <person name="Calhoun S."/>
            <person name="Haridas S."/>
            <person name="Kuo A."/>
            <person name="Pangilinan J."/>
            <person name="Riley R."/>
            <person name="Labutti K."/>
            <person name="Andreopoulos B."/>
            <person name="Lipzen A."/>
            <person name="Chen C."/>
            <person name="Yanf M."/>
            <person name="Daum C."/>
            <person name="Ng V."/>
            <person name="Clum A."/>
            <person name="Steindorff A."/>
            <person name="Ohm R."/>
            <person name="Martin F."/>
            <person name="Silar P."/>
            <person name="Natvig D."/>
            <person name="Lalanne C."/>
            <person name="Gautier V."/>
            <person name="Ament-Velasquez S.L."/>
            <person name="Kruys A."/>
            <person name="Hutchinson M.I."/>
            <person name="Powell A.J."/>
            <person name="Barry K."/>
            <person name="Miller A.N."/>
            <person name="Grigoriev I.V."/>
            <person name="Debuchy R."/>
            <person name="Gladieux P."/>
            <person name="Thoren M.H."/>
            <person name="Johannesson H."/>
        </authorList>
    </citation>
    <scope>NUCLEOTIDE SEQUENCE</scope>
    <source>
        <strain evidence="1">PSN324</strain>
    </source>
</reference>
<dbReference type="Proteomes" id="UP001321749">
    <property type="component" value="Unassembled WGS sequence"/>
</dbReference>
<dbReference type="PANTHER" id="PTHR47381:SF3">
    <property type="entry name" value="ALPHA_BETA-HYDROLASES SUPERFAMILY PROTEIN"/>
    <property type="match status" value="1"/>
</dbReference>
<evidence type="ECO:0000313" key="2">
    <source>
        <dbReference type="Proteomes" id="UP001321749"/>
    </source>
</evidence>
<accession>A0AAV9HCF1</accession>
<gene>
    <name evidence="1" type="ORF">QBC42DRAFT_341563</name>
</gene>
<protein>
    <submittedName>
        <fullName evidence="1">Uncharacterized protein</fullName>
    </submittedName>
</protein>
<dbReference type="InterPro" id="IPR029058">
    <property type="entry name" value="AB_hydrolase_fold"/>
</dbReference>
<dbReference type="SUPFAM" id="SSF53474">
    <property type="entry name" value="alpha/beta-Hydrolases"/>
    <property type="match status" value="1"/>
</dbReference>
<dbReference type="AlphaFoldDB" id="A0AAV9HCF1"/>
<dbReference type="EMBL" id="MU865103">
    <property type="protein sequence ID" value="KAK4457659.1"/>
    <property type="molecule type" value="Genomic_DNA"/>
</dbReference>
<dbReference type="Gene3D" id="3.40.50.1820">
    <property type="entry name" value="alpha/beta hydrolase"/>
    <property type="match status" value="1"/>
</dbReference>
<comment type="caution">
    <text evidence="1">The sequence shown here is derived from an EMBL/GenBank/DDBJ whole genome shotgun (WGS) entry which is preliminary data.</text>
</comment>
<sequence>MSSQNLTPETLPLAGHQVDVYGLSLLPASCKTVTCIWLHHQRTRTKESMASFASLILSTYYSDSDSKSTSSRGLLCLAYDHRNHGTREINPHTTGSWREGNPNHAVDMWGMVSGMVADQSLLIDLIESYLFPAAESDGKTIDQHLVLGVSLGGHSTWQAVFTDKRVRGGVAVIGCPDFMYLMSDRARLSKLKTWGSQDGGAAFLGSRDFPTSLVEACKKGDPKGLLFGTGPVEDGRSASPTRATQQAGARHRALYERLEGKKLMVCTGQVDKLVPPRCSEPFMSWLKRAVEEPPTEEQRILVDERIYEGVGHVFSEGMIKDAVEFLLGCVRSADEDRCNPLRKEAGWVAAKV</sequence>
<proteinExistence type="predicted"/>
<name>A0AAV9HCF1_9PEZI</name>
<evidence type="ECO:0000313" key="1">
    <source>
        <dbReference type="EMBL" id="KAK4457659.1"/>
    </source>
</evidence>